<evidence type="ECO:0000259" key="1">
    <source>
        <dbReference type="Pfam" id="PF13649"/>
    </source>
</evidence>
<keyword evidence="2" id="KW-0808">Transferase</keyword>
<dbReference type="SUPFAM" id="SSF53335">
    <property type="entry name" value="S-adenosyl-L-methionine-dependent methyltransferases"/>
    <property type="match status" value="1"/>
</dbReference>
<dbReference type="Pfam" id="PF13649">
    <property type="entry name" value="Methyltransf_25"/>
    <property type="match status" value="1"/>
</dbReference>
<sequence length="127" mass="13615">MDALVDYRLGSSAAERDRLLAQCRLFRTCATQMLDRIDLPDAARALDVGCGPLGILDLLSRKVGETGTVAGLDTDPRMITWARQAVTEYGLGNVGLLHGPLSPQVVPDASCDLVHCRLVLVNNTGPE</sequence>
<name>A0A841FVZ6_9ACTN</name>
<dbReference type="AlphaFoldDB" id="A0A841FVZ6"/>
<dbReference type="EMBL" id="JACHGT010000014">
    <property type="protein sequence ID" value="MBB6037908.1"/>
    <property type="molecule type" value="Genomic_DNA"/>
</dbReference>
<dbReference type="GO" id="GO:0008168">
    <property type="term" value="F:methyltransferase activity"/>
    <property type="evidence" value="ECO:0007669"/>
    <property type="project" value="UniProtKB-KW"/>
</dbReference>
<dbReference type="Gene3D" id="3.40.50.150">
    <property type="entry name" value="Vaccinia Virus protein VP39"/>
    <property type="match status" value="1"/>
</dbReference>
<proteinExistence type="predicted"/>
<accession>A0A841FVZ6</accession>
<evidence type="ECO:0000313" key="2">
    <source>
        <dbReference type="EMBL" id="MBB6037908.1"/>
    </source>
</evidence>
<dbReference type="RefSeq" id="WP_184790716.1">
    <property type="nucleotide sequence ID" value="NZ_BONT01000066.1"/>
</dbReference>
<dbReference type="CDD" id="cd02440">
    <property type="entry name" value="AdoMet_MTases"/>
    <property type="match status" value="1"/>
</dbReference>
<dbReference type="InterPro" id="IPR029063">
    <property type="entry name" value="SAM-dependent_MTases_sf"/>
</dbReference>
<feature type="domain" description="Methyltransferase" evidence="1">
    <location>
        <begin position="46"/>
        <end position="120"/>
    </location>
</feature>
<reference evidence="2 3" key="1">
    <citation type="submission" date="2020-08" db="EMBL/GenBank/DDBJ databases">
        <title>Genomic Encyclopedia of Type Strains, Phase IV (KMG-IV): sequencing the most valuable type-strain genomes for metagenomic binning, comparative biology and taxonomic classification.</title>
        <authorList>
            <person name="Goeker M."/>
        </authorList>
    </citation>
    <scope>NUCLEOTIDE SEQUENCE [LARGE SCALE GENOMIC DNA]</scope>
    <source>
        <strain evidence="2 3">YIM 65646</strain>
    </source>
</reference>
<keyword evidence="2" id="KW-0489">Methyltransferase</keyword>
<comment type="caution">
    <text evidence="2">The sequence shown here is derived from an EMBL/GenBank/DDBJ whole genome shotgun (WGS) entry which is preliminary data.</text>
</comment>
<keyword evidence="2" id="KW-0830">Ubiquinone</keyword>
<organism evidence="2 3">
    <name type="scientific">Phytomonospora endophytica</name>
    <dbReference type="NCBI Taxonomy" id="714109"/>
    <lineage>
        <taxon>Bacteria</taxon>
        <taxon>Bacillati</taxon>
        <taxon>Actinomycetota</taxon>
        <taxon>Actinomycetes</taxon>
        <taxon>Micromonosporales</taxon>
        <taxon>Micromonosporaceae</taxon>
        <taxon>Phytomonospora</taxon>
    </lineage>
</organism>
<dbReference type="GO" id="GO:0032259">
    <property type="term" value="P:methylation"/>
    <property type="evidence" value="ECO:0007669"/>
    <property type="project" value="UniProtKB-KW"/>
</dbReference>
<dbReference type="Proteomes" id="UP000548476">
    <property type="component" value="Unassembled WGS sequence"/>
</dbReference>
<keyword evidence="3" id="KW-1185">Reference proteome</keyword>
<protein>
    <submittedName>
        <fullName evidence="2">Ubiquinone/menaquinone biosynthesis C-methylase UbiE</fullName>
    </submittedName>
</protein>
<dbReference type="InterPro" id="IPR041698">
    <property type="entry name" value="Methyltransf_25"/>
</dbReference>
<gene>
    <name evidence="2" type="ORF">HNR73_005788</name>
</gene>
<evidence type="ECO:0000313" key="3">
    <source>
        <dbReference type="Proteomes" id="UP000548476"/>
    </source>
</evidence>